<dbReference type="OrthoDB" id="5657185at2"/>
<accession>A0A1E5JRL5</accession>
<dbReference type="RefSeq" id="WP_058516115.1">
    <property type="nucleotide sequence ID" value="NZ_CAAAIE010000018.1"/>
</dbReference>
<gene>
    <name evidence="2" type="ORF">lpari_01830</name>
</gene>
<keyword evidence="1" id="KW-0472">Membrane</keyword>
<sequence>MINENNAELEKIICFMYLNADFFAAPFLDNKKFSSWARKQSGMKNFSMQLHKALETSKLISEGTVDLLKAYRVAIVGASILRTGEFSKKNCLLTGDSTLLFKVLTSHPDLARVIKSHMNCHFFDNWYSTQPQLIQQKRGKLLTKLELLVKSLDHDFERYQAKKLKAICSAVLPEGVYLHYHYKGHAVSHSKDGQQKPTEIMIENLGNHDISELKLLVDKFNVAQNAREIVRNPDTNAFSCLIQFFDRIQDKNFIDKFTANNDSDGIRLLKTTGYTLAVLLFGLGFYLSYKNKDTWKFWKSSEQELLDSTKENFDTQIKKI</sequence>
<dbReference type="EMBL" id="LSOG01000055">
    <property type="protein sequence ID" value="OEH47176.1"/>
    <property type="molecule type" value="Genomic_DNA"/>
</dbReference>
<evidence type="ECO:0000313" key="3">
    <source>
        <dbReference type="Proteomes" id="UP000095229"/>
    </source>
</evidence>
<name>A0A1E5JRL5_9GAMM</name>
<reference evidence="2 3" key="1">
    <citation type="submission" date="2016-02" db="EMBL/GenBank/DDBJ databases">
        <title>Secondary metabolites in Legionella.</title>
        <authorList>
            <person name="Tobias N.J."/>
            <person name="Bode H.B."/>
        </authorList>
    </citation>
    <scope>NUCLEOTIDE SEQUENCE [LARGE SCALE GENOMIC DNA]</scope>
    <source>
        <strain evidence="2 3">DSM 19216</strain>
    </source>
</reference>
<feature type="transmembrane region" description="Helical" evidence="1">
    <location>
        <begin position="271"/>
        <end position="289"/>
    </location>
</feature>
<dbReference type="AlphaFoldDB" id="A0A1E5JRL5"/>
<organism evidence="2 3">
    <name type="scientific">Legionella parisiensis</name>
    <dbReference type="NCBI Taxonomy" id="45071"/>
    <lineage>
        <taxon>Bacteria</taxon>
        <taxon>Pseudomonadati</taxon>
        <taxon>Pseudomonadota</taxon>
        <taxon>Gammaproteobacteria</taxon>
        <taxon>Legionellales</taxon>
        <taxon>Legionellaceae</taxon>
        <taxon>Legionella</taxon>
    </lineage>
</organism>
<dbReference type="Proteomes" id="UP000095229">
    <property type="component" value="Unassembled WGS sequence"/>
</dbReference>
<keyword evidence="3" id="KW-1185">Reference proteome</keyword>
<evidence type="ECO:0000256" key="1">
    <source>
        <dbReference type="SAM" id="Phobius"/>
    </source>
</evidence>
<keyword evidence="1" id="KW-1133">Transmembrane helix</keyword>
<dbReference type="PATRIC" id="fig|45071.6.peg.13"/>
<keyword evidence="1" id="KW-0812">Transmembrane</keyword>
<protein>
    <submittedName>
        <fullName evidence="2">Uncharacterized protein</fullName>
    </submittedName>
</protein>
<proteinExistence type="predicted"/>
<evidence type="ECO:0000313" key="2">
    <source>
        <dbReference type="EMBL" id="OEH47176.1"/>
    </source>
</evidence>
<comment type="caution">
    <text evidence="2">The sequence shown here is derived from an EMBL/GenBank/DDBJ whole genome shotgun (WGS) entry which is preliminary data.</text>
</comment>